<organism evidence="1 2">
    <name type="scientific">Saccharothrix saharensis</name>
    <dbReference type="NCBI Taxonomy" id="571190"/>
    <lineage>
        <taxon>Bacteria</taxon>
        <taxon>Bacillati</taxon>
        <taxon>Actinomycetota</taxon>
        <taxon>Actinomycetes</taxon>
        <taxon>Pseudonocardiales</taxon>
        <taxon>Pseudonocardiaceae</taxon>
        <taxon>Saccharothrix</taxon>
    </lineage>
</organism>
<dbReference type="EMBL" id="VFPP01000001">
    <property type="protein sequence ID" value="TQM80673.1"/>
    <property type="molecule type" value="Genomic_DNA"/>
</dbReference>
<dbReference type="PIRSF" id="PIRSF017393">
    <property type="entry name" value="MTase_SAV2177"/>
    <property type="match status" value="1"/>
</dbReference>
<dbReference type="GO" id="GO:0032259">
    <property type="term" value="P:methylation"/>
    <property type="evidence" value="ECO:0007669"/>
    <property type="project" value="UniProtKB-KW"/>
</dbReference>
<dbReference type="SUPFAM" id="SSF53335">
    <property type="entry name" value="S-adenosyl-L-methionine-dependent methyltransferases"/>
    <property type="match status" value="1"/>
</dbReference>
<keyword evidence="1" id="KW-0489">Methyltransferase</keyword>
<protein>
    <submittedName>
        <fullName evidence="1">S-adenosyl methyltransferase</fullName>
    </submittedName>
</protein>
<dbReference type="InterPro" id="IPR029063">
    <property type="entry name" value="SAM-dependent_MTases_sf"/>
</dbReference>
<reference evidence="1 2" key="1">
    <citation type="submission" date="2019-06" db="EMBL/GenBank/DDBJ databases">
        <title>Sequencing the genomes of 1000 actinobacteria strains.</title>
        <authorList>
            <person name="Klenk H.-P."/>
        </authorList>
    </citation>
    <scope>NUCLEOTIDE SEQUENCE [LARGE SCALE GENOMIC DNA]</scope>
    <source>
        <strain evidence="1 2">DSM 45456</strain>
    </source>
</reference>
<evidence type="ECO:0000313" key="2">
    <source>
        <dbReference type="Proteomes" id="UP000316628"/>
    </source>
</evidence>
<dbReference type="Gene3D" id="3.40.50.150">
    <property type="entry name" value="Vaccinia Virus protein VP39"/>
    <property type="match status" value="1"/>
</dbReference>
<evidence type="ECO:0000313" key="1">
    <source>
        <dbReference type="EMBL" id="TQM80673.1"/>
    </source>
</evidence>
<dbReference type="AlphaFoldDB" id="A0A543JCU4"/>
<accession>A0A543JCU4</accession>
<comment type="caution">
    <text evidence="1">The sequence shown here is derived from an EMBL/GenBank/DDBJ whole genome shotgun (WGS) entry which is preliminary data.</text>
</comment>
<dbReference type="GO" id="GO:0008168">
    <property type="term" value="F:methyltransferase activity"/>
    <property type="evidence" value="ECO:0007669"/>
    <property type="project" value="UniProtKB-KW"/>
</dbReference>
<gene>
    <name evidence="1" type="ORF">FHX81_3018</name>
</gene>
<dbReference type="Pfam" id="PF04672">
    <property type="entry name" value="Methyltransf_19"/>
    <property type="match status" value="1"/>
</dbReference>
<proteinExistence type="predicted"/>
<dbReference type="CDD" id="cd02440">
    <property type="entry name" value="AdoMet_MTases"/>
    <property type="match status" value="1"/>
</dbReference>
<keyword evidence="2" id="KW-1185">Reference proteome</keyword>
<keyword evidence="1" id="KW-0808">Transferase</keyword>
<dbReference type="InterPro" id="IPR006764">
    <property type="entry name" value="SAM_dep_MeTrfase_SAV2177_type"/>
</dbReference>
<sequence length="308" mass="33826">MFDSTEGVRQSAGCERTIRGQYAIGLTSGHGHPTPKLPDLGKEQAVGERPDIDLTRPSAARVYDYYLGGAHNFAVDREMAEQAITMWPELPLIMQANRAFLRRAVQFCVSRGVTQFLDLGSGIPTVGNVHEVAREAGPASRVAYVDNDPIAVTYSRTILGDDPRTTVVQEDLRHPDAVLAAPEVAALLDFDRPVAVMMVAVLHFVPDEPVKIIAAYRDAVPPGSYLVISHATHDGQDAQADEHTDLYRRRTATPMTMRSKSEVEALYEGYELVEPGVVHLPLWRPASPEDVDEHPERFAGLAAVGRRL</sequence>
<dbReference type="Proteomes" id="UP000316628">
    <property type="component" value="Unassembled WGS sequence"/>
</dbReference>
<name>A0A543JCU4_9PSEU</name>